<evidence type="ECO:0000256" key="5">
    <source>
        <dbReference type="ARBA" id="ARBA00023136"/>
    </source>
</evidence>
<evidence type="ECO:0000313" key="8">
    <source>
        <dbReference type="Proteomes" id="UP000320948"/>
    </source>
</evidence>
<dbReference type="SUPFAM" id="SSF52540">
    <property type="entry name" value="P-loop containing nucleoside triphosphate hydrolases"/>
    <property type="match status" value="1"/>
</dbReference>
<dbReference type="PANTHER" id="PTHR32309:SF31">
    <property type="entry name" value="CAPSULAR EXOPOLYSACCHARIDE FAMILY"/>
    <property type="match status" value="1"/>
</dbReference>
<dbReference type="InterPro" id="IPR050445">
    <property type="entry name" value="Bact_polysacc_biosynth/exp"/>
</dbReference>
<name>A0A6N4R4Y8_BLAVI</name>
<feature type="domain" description="Polysaccharide chain length determinant N-terminal" evidence="6">
    <location>
        <begin position="60"/>
        <end position="132"/>
    </location>
</feature>
<dbReference type="AlphaFoldDB" id="A0A6N4R4Y8"/>
<keyword evidence="2" id="KW-1003">Cell membrane</keyword>
<proteinExistence type="predicted"/>
<evidence type="ECO:0000256" key="3">
    <source>
        <dbReference type="ARBA" id="ARBA00022692"/>
    </source>
</evidence>
<organism evidence="7 8">
    <name type="scientific">Blastochloris viridis</name>
    <name type="common">Rhodopseudomonas viridis</name>
    <dbReference type="NCBI Taxonomy" id="1079"/>
    <lineage>
        <taxon>Bacteria</taxon>
        <taxon>Pseudomonadati</taxon>
        <taxon>Pseudomonadota</taxon>
        <taxon>Alphaproteobacteria</taxon>
        <taxon>Hyphomicrobiales</taxon>
        <taxon>Blastochloridaceae</taxon>
        <taxon>Blastochloris</taxon>
    </lineage>
</organism>
<sequence>MNALWRMSADMSGRSIAMLVHLSIISNQQRVAVAARKNKPEQGITQRKRALMNFILVTLAEIWRVRVKIGVPVVVFALLAAIYSLQVPPTFEATALLQVQSDQAKSPLLQNISAPGQGEALRQILVNPQLLADTGTDAQRKLQADKVSLRVINNNLMTISYRSHAPEGLEQMTDALAYNFIQALLAPERMRLEQMILQNQQELKEIVGRLATSDGADEATRLELNARSEKLQGDTVQLQSDLRRVNLAFGRHGSQALVWFAETATMNEPLQGTARVVANMILAGLLGGLLFGLLQKLPFANRAVVESEDDAAAASDMQVVGTLPWLGKLNVTPRGLHVMAGGKKLRPSEFSELGRLQRSLVRNLRGPLVLLGAKGGEGSSTLALLLAERTAEQGKTVILVDMNLRDRMLSQWLGLGDGNWELPKGAKAKKGGWEALQPMPGSDNLKLLAAPRHPETLSKLGEAGGLPVLFDMLTEMADVVIVDGSPLAAVNRGNVDAVAVASASARTLLLAQASVTTQSELKRATDSLLLVGAPLLGVVLNMQFMLSRRQLLGQLADRLGKVLPPLAKALRKATLKAKLD</sequence>
<evidence type="ECO:0000313" key="7">
    <source>
        <dbReference type="EMBL" id="TKW61813.1"/>
    </source>
</evidence>
<gene>
    <name evidence="7" type="ORF">DI628_04125</name>
</gene>
<dbReference type="InterPro" id="IPR003856">
    <property type="entry name" value="LPS_length_determ_N"/>
</dbReference>
<keyword evidence="3" id="KW-0812">Transmembrane</keyword>
<reference evidence="7 8" key="1">
    <citation type="journal article" date="2017" name="Nat. Commun.">
        <title>In situ click chemistry generation of cyclooxygenase-2 inhibitors.</title>
        <authorList>
            <person name="Bhardwaj A."/>
            <person name="Kaur J."/>
            <person name="Wuest M."/>
            <person name="Wuest F."/>
        </authorList>
    </citation>
    <scope>NUCLEOTIDE SEQUENCE [LARGE SCALE GENOMIC DNA]</scope>
    <source>
        <strain evidence="7">S2_018_000_R2_106</strain>
    </source>
</reference>
<dbReference type="EMBL" id="VAFM01000001">
    <property type="protein sequence ID" value="TKW61813.1"/>
    <property type="molecule type" value="Genomic_DNA"/>
</dbReference>
<comment type="subcellular location">
    <subcellularLocation>
        <location evidence="1">Cell membrane</location>
        <topology evidence="1">Multi-pass membrane protein</topology>
    </subcellularLocation>
</comment>
<dbReference type="PANTHER" id="PTHR32309">
    <property type="entry name" value="TYROSINE-PROTEIN KINASE"/>
    <property type="match status" value="1"/>
</dbReference>
<dbReference type="GO" id="GO:0005886">
    <property type="term" value="C:plasma membrane"/>
    <property type="evidence" value="ECO:0007669"/>
    <property type="project" value="UniProtKB-SubCell"/>
</dbReference>
<accession>A0A6N4R4Y8</accession>
<dbReference type="InterPro" id="IPR027417">
    <property type="entry name" value="P-loop_NTPase"/>
</dbReference>
<dbReference type="Gene3D" id="3.40.50.300">
    <property type="entry name" value="P-loop containing nucleotide triphosphate hydrolases"/>
    <property type="match status" value="1"/>
</dbReference>
<evidence type="ECO:0000256" key="4">
    <source>
        <dbReference type="ARBA" id="ARBA00022989"/>
    </source>
</evidence>
<comment type="caution">
    <text evidence="7">The sequence shown here is derived from an EMBL/GenBank/DDBJ whole genome shotgun (WGS) entry which is preliminary data.</text>
</comment>
<dbReference type="Pfam" id="PF02706">
    <property type="entry name" value="Wzz"/>
    <property type="match status" value="1"/>
</dbReference>
<evidence type="ECO:0000256" key="1">
    <source>
        <dbReference type="ARBA" id="ARBA00004651"/>
    </source>
</evidence>
<protein>
    <recommendedName>
        <fullName evidence="6">Polysaccharide chain length determinant N-terminal domain-containing protein</fullName>
    </recommendedName>
</protein>
<keyword evidence="4" id="KW-1133">Transmembrane helix</keyword>
<evidence type="ECO:0000259" key="6">
    <source>
        <dbReference type="Pfam" id="PF02706"/>
    </source>
</evidence>
<evidence type="ECO:0000256" key="2">
    <source>
        <dbReference type="ARBA" id="ARBA00022475"/>
    </source>
</evidence>
<keyword evidence="5" id="KW-0472">Membrane</keyword>
<dbReference type="Proteomes" id="UP000320948">
    <property type="component" value="Unassembled WGS sequence"/>
</dbReference>